<evidence type="ECO:0000313" key="19">
    <source>
        <dbReference type="EMBL" id="PSM43759.1"/>
    </source>
</evidence>
<evidence type="ECO:0000256" key="12">
    <source>
        <dbReference type="ARBA" id="ARBA00026028"/>
    </source>
</evidence>
<comment type="subunit">
    <text evidence="12">Interacts with the Sec translocase complex via SecD. Specifically interacts with transmembrane segments of nascent integral membrane proteins during membrane integration.</text>
</comment>
<evidence type="ECO:0000256" key="17">
    <source>
        <dbReference type="SAM" id="Phobius"/>
    </source>
</evidence>
<sequence>MFATFMSAFASLVEGLADLLGPLFHDSATAAAIVLFTAFVRLLVHPLSRASARGQRARAALQPRIAELRKKHGKNPEKLQKAVMELHAAEKVSPLSGCLPSLFQLPAFFLLYHLFSNSRIGDEANSLLDHQLFAAPLGDRWADALGDGGVFGAQGLVYVGLFVIVAVVATFNYRRTKRTMAAGAAANAVASASGDGQPQVPGMGAITKVMPLMSFFTLLTVAFVPLAAALYVVTSTTWSAVERAVLYRDMPGALPAAAVMG</sequence>
<evidence type="ECO:0000256" key="9">
    <source>
        <dbReference type="ARBA" id="ARBA00023136"/>
    </source>
</evidence>
<accession>A0A2P8QBY3</accession>
<dbReference type="OrthoDB" id="9780552at2"/>
<feature type="domain" description="Membrane insertase YidC/Oxa/ALB C-terminal" evidence="18">
    <location>
        <begin position="31"/>
        <end position="247"/>
    </location>
</feature>
<keyword evidence="9 17" id="KW-0472">Membrane</keyword>
<feature type="transmembrane region" description="Helical" evidence="17">
    <location>
        <begin position="27"/>
        <end position="44"/>
    </location>
</feature>
<dbReference type="InterPro" id="IPR047196">
    <property type="entry name" value="YidC_ALB_C"/>
</dbReference>
<dbReference type="CDD" id="cd20070">
    <property type="entry name" value="5TM_YidC_Alb3"/>
    <property type="match status" value="1"/>
</dbReference>
<evidence type="ECO:0000313" key="20">
    <source>
        <dbReference type="Proteomes" id="UP000240429"/>
    </source>
</evidence>
<feature type="transmembrane region" description="Helical" evidence="17">
    <location>
        <begin position="94"/>
        <end position="115"/>
    </location>
</feature>
<feature type="transmembrane region" description="Helical" evidence="17">
    <location>
        <begin position="155"/>
        <end position="173"/>
    </location>
</feature>
<evidence type="ECO:0000256" key="10">
    <source>
        <dbReference type="ARBA" id="ARBA00023186"/>
    </source>
</evidence>
<keyword evidence="8 17" id="KW-1133">Transmembrane helix</keyword>
<feature type="transmembrane region" description="Helical" evidence="17">
    <location>
        <begin position="212"/>
        <end position="233"/>
    </location>
</feature>
<dbReference type="RefSeq" id="WP_107016026.1">
    <property type="nucleotide sequence ID" value="NZ_KZ679040.1"/>
</dbReference>
<organism evidence="19 20">
    <name type="scientific">Streptomyces dioscori</name>
    <dbReference type="NCBI Taxonomy" id="2109333"/>
    <lineage>
        <taxon>Bacteria</taxon>
        <taxon>Bacillati</taxon>
        <taxon>Actinomycetota</taxon>
        <taxon>Actinomycetes</taxon>
        <taxon>Kitasatosporales</taxon>
        <taxon>Streptomycetaceae</taxon>
        <taxon>Streptomyces</taxon>
        <taxon>Streptomyces aurantiacus group</taxon>
    </lineage>
</organism>
<keyword evidence="4" id="KW-0813">Transport</keyword>
<dbReference type="InterPro" id="IPR028055">
    <property type="entry name" value="YidC/Oxa/ALB_C"/>
</dbReference>
<dbReference type="Pfam" id="PF02096">
    <property type="entry name" value="60KD_IMP"/>
    <property type="match status" value="1"/>
</dbReference>
<dbReference type="GO" id="GO:0032977">
    <property type="term" value="F:membrane insertase activity"/>
    <property type="evidence" value="ECO:0007669"/>
    <property type="project" value="InterPro"/>
</dbReference>
<protein>
    <recommendedName>
        <fullName evidence="3">Membrane protein insertase YidC</fullName>
    </recommendedName>
    <alternativeName>
        <fullName evidence="15">Foldase YidC</fullName>
    </alternativeName>
    <alternativeName>
        <fullName evidence="14">Membrane integrase YidC</fullName>
    </alternativeName>
    <alternativeName>
        <fullName evidence="13">Membrane protein YidC</fullName>
    </alternativeName>
</protein>
<evidence type="ECO:0000256" key="3">
    <source>
        <dbReference type="ARBA" id="ARBA00015325"/>
    </source>
</evidence>
<name>A0A2P8QBY3_9ACTN</name>
<evidence type="ECO:0000256" key="14">
    <source>
        <dbReference type="ARBA" id="ARBA00033245"/>
    </source>
</evidence>
<dbReference type="NCBIfam" id="TIGR03592">
    <property type="entry name" value="yidC_oxa1_cterm"/>
    <property type="match status" value="1"/>
</dbReference>
<keyword evidence="6 16" id="KW-0812">Transmembrane</keyword>
<proteinExistence type="inferred from homology"/>
<evidence type="ECO:0000256" key="8">
    <source>
        <dbReference type="ARBA" id="ARBA00022989"/>
    </source>
</evidence>
<keyword evidence="7" id="KW-0653">Protein transport</keyword>
<evidence type="ECO:0000256" key="4">
    <source>
        <dbReference type="ARBA" id="ARBA00022448"/>
    </source>
</evidence>
<dbReference type="Proteomes" id="UP000240429">
    <property type="component" value="Unassembled WGS sequence"/>
</dbReference>
<dbReference type="EMBL" id="PYBJ01000004">
    <property type="protein sequence ID" value="PSM43759.1"/>
    <property type="molecule type" value="Genomic_DNA"/>
</dbReference>
<comment type="subcellular location">
    <subcellularLocation>
        <location evidence="1">Cell membrane</location>
        <topology evidence="1">Multi-pass membrane protein</topology>
    </subcellularLocation>
    <subcellularLocation>
        <location evidence="16">Membrane</location>
        <topology evidence="16">Multi-pass membrane protein</topology>
    </subcellularLocation>
</comment>
<evidence type="ECO:0000256" key="5">
    <source>
        <dbReference type="ARBA" id="ARBA00022475"/>
    </source>
</evidence>
<evidence type="ECO:0000259" key="18">
    <source>
        <dbReference type="Pfam" id="PF02096"/>
    </source>
</evidence>
<keyword evidence="5" id="KW-1003">Cell membrane</keyword>
<dbReference type="GO" id="GO:0015031">
    <property type="term" value="P:protein transport"/>
    <property type="evidence" value="ECO:0007669"/>
    <property type="project" value="UniProtKB-KW"/>
</dbReference>
<gene>
    <name evidence="19" type="ORF">C6Y14_09080</name>
</gene>
<evidence type="ECO:0000256" key="6">
    <source>
        <dbReference type="ARBA" id="ARBA00022692"/>
    </source>
</evidence>
<comment type="similarity">
    <text evidence="2">Belongs to the OXA1/ALB3/YidC family. Type 1 subfamily.</text>
</comment>
<evidence type="ECO:0000256" key="13">
    <source>
        <dbReference type="ARBA" id="ARBA00031538"/>
    </source>
</evidence>
<comment type="caution">
    <text evidence="19">The sequence shown here is derived from an EMBL/GenBank/DDBJ whole genome shotgun (WGS) entry which is preliminary data.</text>
</comment>
<dbReference type="AlphaFoldDB" id="A0A2P8QBY3"/>
<evidence type="ECO:0000256" key="2">
    <source>
        <dbReference type="ARBA" id="ARBA00010527"/>
    </source>
</evidence>
<evidence type="ECO:0000256" key="7">
    <source>
        <dbReference type="ARBA" id="ARBA00022927"/>
    </source>
</evidence>
<reference evidence="19 20" key="1">
    <citation type="submission" date="2018-03" db="EMBL/GenBank/DDBJ databases">
        <title>Streptomyces dioscori sp. nov., a novel endophytic actinobacterium isolated from bulbil of Dioscorea bulbifera L.</title>
        <authorList>
            <person name="Zhikuan W."/>
        </authorList>
    </citation>
    <scope>NUCLEOTIDE SEQUENCE [LARGE SCALE GENOMIC DNA]</scope>
    <source>
        <strain evidence="19 20">A217</strain>
    </source>
</reference>
<dbReference type="GO" id="GO:0005886">
    <property type="term" value="C:plasma membrane"/>
    <property type="evidence" value="ECO:0007669"/>
    <property type="project" value="UniProtKB-SubCell"/>
</dbReference>
<keyword evidence="10" id="KW-0143">Chaperone</keyword>
<dbReference type="InterPro" id="IPR001708">
    <property type="entry name" value="YidC/ALB3/OXA1/COX18"/>
</dbReference>
<evidence type="ECO:0000256" key="15">
    <source>
        <dbReference type="ARBA" id="ARBA00033342"/>
    </source>
</evidence>
<evidence type="ECO:0000256" key="11">
    <source>
        <dbReference type="ARBA" id="ARBA00025034"/>
    </source>
</evidence>
<evidence type="ECO:0000256" key="1">
    <source>
        <dbReference type="ARBA" id="ARBA00004651"/>
    </source>
</evidence>
<dbReference type="PANTHER" id="PTHR12428:SF65">
    <property type="entry name" value="CYTOCHROME C OXIDASE ASSEMBLY PROTEIN COX18, MITOCHONDRIAL"/>
    <property type="match status" value="1"/>
</dbReference>
<comment type="function">
    <text evidence="11">Required for the insertion and/or proper folding and/or complex formation of integral membrane proteins into the membrane. Involved in integration of membrane proteins that insert both dependently and independently of the Sec translocase complex, as well as at least some lipoproteins. Aids folding of multispanning membrane proteins.</text>
</comment>
<evidence type="ECO:0000256" key="16">
    <source>
        <dbReference type="RuleBase" id="RU003945"/>
    </source>
</evidence>
<dbReference type="PANTHER" id="PTHR12428">
    <property type="entry name" value="OXA1"/>
    <property type="match status" value="1"/>
</dbReference>
<dbReference type="GO" id="GO:0051205">
    <property type="term" value="P:protein insertion into membrane"/>
    <property type="evidence" value="ECO:0007669"/>
    <property type="project" value="TreeGrafter"/>
</dbReference>
<keyword evidence="20" id="KW-1185">Reference proteome</keyword>